<reference evidence="2 3" key="1">
    <citation type="submission" date="2024-09" db="EMBL/GenBank/DDBJ databases">
        <authorList>
            <person name="Sun Q."/>
            <person name="Mori K."/>
        </authorList>
    </citation>
    <scope>NUCLEOTIDE SEQUENCE [LARGE SCALE GENOMIC DNA]</scope>
    <source>
        <strain evidence="2 3">CCM 7609</strain>
    </source>
</reference>
<name>A0ABV5G6V9_9MICC</name>
<comment type="caution">
    <text evidence="2">The sequence shown here is derived from an EMBL/GenBank/DDBJ whole genome shotgun (WGS) entry which is preliminary data.</text>
</comment>
<accession>A0ABV5G6V9</accession>
<sequence>MTAGPAQHGLPPGRPANSPAVVWPGTNPRCPWQRRTSTTPARSPPSRDARWTGCEWGSSASPPAPVPAGIRPCSGWSAPSRNEDITAPWCSTTPSPGAWAATSR</sequence>
<proteinExistence type="predicted"/>
<dbReference type="EMBL" id="JBHMFI010000002">
    <property type="protein sequence ID" value="MFB9074631.1"/>
    <property type="molecule type" value="Genomic_DNA"/>
</dbReference>
<evidence type="ECO:0000313" key="2">
    <source>
        <dbReference type="EMBL" id="MFB9074631.1"/>
    </source>
</evidence>
<organism evidence="2 3">
    <name type="scientific">Citricoccus parietis</name>
    <dbReference type="NCBI Taxonomy" id="592307"/>
    <lineage>
        <taxon>Bacteria</taxon>
        <taxon>Bacillati</taxon>
        <taxon>Actinomycetota</taxon>
        <taxon>Actinomycetes</taxon>
        <taxon>Micrococcales</taxon>
        <taxon>Micrococcaceae</taxon>
        <taxon>Citricoccus</taxon>
    </lineage>
</organism>
<feature type="region of interest" description="Disordered" evidence="1">
    <location>
        <begin position="1"/>
        <end position="104"/>
    </location>
</feature>
<dbReference type="Proteomes" id="UP001589575">
    <property type="component" value="Unassembled WGS sequence"/>
</dbReference>
<gene>
    <name evidence="2" type="ORF">ACFFX0_26960</name>
</gene>
<keyword evidence="3" id="KW-1185">Reference proteome</keyword>
<protein>
    <submittedName>
        <fullName evidence="2">Uncharacterized protein</fullName>
    </submittedName>
</protein>
<evidence type="ECO:0000313" key="3">
    <source>
        <dbReference type="Proteomes" id="UP001589575"/>
    </source>
</evidence>
<evidence type="ECO:0000256" key="1">
    <source>
        <dbReference type="SAM" id="MobiDB-lite"/>
    </source>
</evidence>